<keyword evidence="2" id="KW-1003">Cell membrane</keyword>
<dbReference type="PANTHER" id="PTHR30509:SF9">
    <property type="entry name" value="MULTIDRUG RESISTANCE PROTEIN MDTO"/>
    <property type="match status" value="1"/>
</dbReference>
<accession>A0ABT1P5H3</accession>
<feature type="transmembrane region" description="Helical" evidence="7">
    <location>
        <begin position="124"/>
        <end position="143"/>
    </location>
</feature>
<comment type="caution">
    <text evidence="9">The sequence shown here is derived from an EMBL/GenBank/DDBJ whole genome shotgun (WGS) entry which is preliminary data.</text>
</comment>
<evidence type="ECO:0000256" key="4">
    <source>
        <dbReference type="ARBA" id="ARBA00022989"/>
    </source>
</evidence>
<feature type="transmembrane region" description="Helical" evidence="7">
    <location>
        <begin position="149"/>
        <end position="168"/>
    </location>
</feature>
<feature type="domain" description="Integral membrane bound transporter" evidence="8">
    <location>
        <begin position="380"/>
        <end position="503"/>
    </location>
</feature>
<evidence type="ECO:0000256" key="6">
    <source>
        <dbReference type="ARBA" id="ARBA00043993"/>
    </source>
</evidence>
<keyword evidence="3 7" id="KW-0812">Transmembrane</keyword>
<dbReference type="Pfam" id="PF13515">
    <property type="entry name" value="FUSC_2"/>
    <property type="match status" value="1"/>
</dbReference>
<dbReference type="PANTHER" id="PTHR30509">
    <property type="entry name" value="P-HYDROXYBENZOIC ACID EFFLUX PUMP SUBUNIT-RELATED"/>
    <property type="match status" value="1"/>
</dbReference>
<feature type="transmembrane region" description="Helical" evidence="7">
    <location>
        <begin position="491"/>
        <end position="511"/>
    </location>
</feature>
<comment type="subcellular location">
    <subcellularLocation>
        <location evidence="1">Cell membrane</location>
        <topology evidence="1">Multi-pass membrane protein</topology>
    </subcellularLocation>
</comment>
<sequence length="686" mass="72250">MTWQRSLREAVRSGLSVERAQLEPLAALRGAAGVAVVIALALWLTTPAFAASCAFGAFAAGIATFQRSWRPRPVLALTAGGGLAVSTFLGYLAAGRTGAFVALLALWSLGAGTAWALGPTSGVVAALTVTVMLVVVTLPTSVLGALGHAGVIAFGGLVQAALIVLFPIRRWGAQRDALAEAFATVADYARRLRHDPMAPFEPEPMMTARSAAAVTPRQARRRPAQLRGGRAVAERIRPVLASLADPALGAASEGPERDRARQLLGGAAEVLDAVAHAIRTGRPVRLSSRTAAALEEPEGGSPLTGPARRAAGRLTALLEEAVEEANGPSAADQAAVQGALLRPTVPKLLPLAVRAVRREMRWDSPVLRHAIRLSVVASLGYLLGRALPLGHGYWAPVTSTMVLRPDFSQTYARGVARFAGTLAGLVVAGAVMRFAAPGPLVCAGLAVCCLGLMYLLLRTGYAVTSACIAAYVVFLLGMIGVGWHEAVTDRVLLTLIGGALAMAAYAVFPAWETPRLRERLADWLEVTGRYTAEVAACYAHPADRRRHRRVREALLDFRSARLAWDQAVGRARAEPVRHRGLSPRASELAKDALTLMARGGMLLEAHLPPRDAPPLPEADAFAEAVRSTAASMSAAIRQREPVQAQLGSAGQRTADPVLARAAELVTEALEDLAHAVRAPSTAVREK</sequence>
<evidence type="ECO:0000256" key="7">
    <source>
        <dbReference type="SAM" id="Phobius"/>
    </source>
</evidence>
<dbReference type="EMBL" id="JANFNH010000001">
    <property type="protein sequence ID" value="MCQ4040616.1"/>
    <property type="molecule type" value="Genomic_DNA"/>
</dbReference>
<proteinExistence type="inferred from homology"/>
<evidence type="ECO:0000256" key="2">
    <source>
        <dbReference type="ARBA" id="ARBA00022475"/>
    </source>
</evidence>
<dbReference type="RefSeq" id="WP_255924566.1">
    <property type="nucleotide sequence ID" value="NZ_JANFNH010000001.1"/>
</dbReference>
<name>A0ABT1P5H3_9ACTN</name>
<evidence type="ECO:0000256" key="1">
    <source>
        <dbReference type="ARBA" id="ARBA00004651"/>
    </source>
</evidence>
<gene>
    <name evidence="9" type="ORF">NON19_00920</name>
</gene>
<feature type="transmembrane region" description="Helical" evidence="7">
    <location>
        <begin position="414"/>
        <end position="432"/>
    </location>
</feature>
<keyword evidence="4 7" id="KW-1133">Transmembrane helix</keyword>
<dbReference type="Proteomes" id="UP001206206">
    <property type="component" value="Unassembled WGS sequence"/>
</dbReference>
<evidence type="ECO:0000313" key="9">
    <source>
        <dbReference type="EMBL" id="MCQ4040616.1"/>
    </source>
</evidence>
<evidence type="ECO:0000256" key="3">
    <source>
        <dbReference type="ARBA" id="ARBA00022692"/>
    </source>
</evidence>
<comment type="similarity">
    <text evidence="6">Belongs to the YccS/YhfK family.</text>
</comment>
<protein>
    <submittedName>
        <fullName evidence="9">FUSC family protein</fullName>
    </submittedName>
</protein>
<feature type="transmembrane region" description="Helical" evidence="7">
    <location>
        <begin position="439"/>
        <end position="457"/>
    </location>
</feature>
<evidence type="ECO:0000259" key="8">
    <source>
        <dbReference type="Pfam" id="PF13515"/>
    </source>
</evidence>
<feature type="transmembrane region" description="Helical" evidence="7">
    <location>
        <begin position="463"/>
        <end position="484"/>
    </location>
</feature>
<feature type="transmembrane region" description="Helical" evidence="7">
    <location>
        <begin position="32"/>
        <end position="62"/>
    </location>
</feature>
<reference evidence="9 10" key="1">
    <citation type="submission" date="2022-06" db="EMBL/GenBank/DDBJ databases">
        <title>Draft genome sequence of type strain Streptomyces rubrisoli DSM 42083.</title>
        <authorList>
            <person name="Duangmal K."/>
            <person name="Klaysubun C."/>
        </authorList>
    </citation>
    <scope>NUCLEOTIDE SEQUENCE [LARGE SCALE GENOMIC DNA]</scope>
    <source>
        <strain evidence="9 10">DSM 42083</strain>
    </source>
</reference>
<keyword evidence="5 7" id="KW-0472">Membrane</keyword>
<dbReference type="InterPro" id="IPR049453">
    <property type="entry name" value="Memb_transporter_dom"/>
</dbReference>
<feature type="transmembrane region" description="Helical" evidence="7">
    <location>
        <begin position="74"/>
        <end position="93"/>
    </location>
</feature>
<organism evidence="9 10">
    <name type="scientific">Streptantibioticus rubrisoli</name>
    <dbReference type="NCBI Taxonomy" id="1387313"/>
    <lineage>
        <taxon>Bacteria</taxon>
        <taxon>Bacillati</taxon>
        <taxon>Actinomycetota</taxon>
        <taxon>Actinomycetes</taxon>
        <taxon>Kitasatosporales</taxon>
        <taxon>Streptomycetaceae</taxon>
        <taxon>Streptantibioticus</taxon>
    </lineage>
</organism>
<feature type="transmembrane region" description="Helical" evidence="7">
    <location>
        <begin position="370"/>
        <end position="394"/>
    </location>
</feature>
<evidence type="ECO:0000313" key="10">
    <source>
        <dbReference type="Proteomes" id="UP001206206"/>
    </source>
</evidence>
<evidence type="ECO:0000256" key="5">
    <source>
        <dbReference type="ARBA" id="ARBA00023136"/>
    </source>
</evidence>
<keyword evidence="10" id="KW-1185">Reference proteome</keyword>